<comment type="subcellular location">
    <subcellularLocation>
        <location evidence="1">Membrane</location>
        <topology evidence="1">Single-pass membrane protein</topology>
    </subcellularLocation>
</comment>
<dbReference type="PRINTS" id="PR00721">
    <property type="entry name" value="STOMATIN"/>
</dbReference>
<name>A0A5K7YIB2_9BACT</name>
<dbReference type="PANTHER" id="PTHR10264">
    <property type="entry name" value="BAND 7 PROTEIN-RELATED"/>
    <property type="match status" value="1"/>
</dbReference>
<dbReference type="SMART" id="SM00244">
    <property type="entry name" value="PHB"/>
    <property type="match status" value="1"/>
</dbReference>
<evidence type="ECO:0000313" key="4">
    <source>
        <dbReference type="EMBL" id="BBO66154.1"/>
    </source>
</evidence>
<dbReference type="InterPro" id="IPR001107">
    <property type="entry name" value="Band_7"/>
</dbReference>
<evidence type="ECO:0000259" key="3">
    <source>
        <dbReference type="SMART" id="SM00244"/>
    </source>
</evidence>
<evidence type="ECO:0000313" key="5">
    <source>
        <dbReference type="Proteomes" id="UP000427906"/>
    </source>
</evidence>
<feature type="domain" description="Band 7" evidence="3">
    <location>
        <begin position="17"/>
        <end position="174"/>
    </location>
</feature>
<dbReference type="InterPro" id="IPR036013">
    <property type="entry name" value="Band_7/SPFH_dom_sf"/>
</dbReference>
<dbReference type="EMBL" id="AP021874">
    <property type="protein sequence ID" value="BBO66154.1"/>
    <property type="molecule type" value="Genomic_DNA"/>
</dbReference>
<dbReference type="Pfam" id="PF01145">
    <property type="entry name" value="Band_7"/>
    <property type="match status" value="1"/>
</dbReference>
<keyword evidence="5" id="KW-1185">Reference proteome</keyword>
<proteinExistence type="inferred from homology"/>
<accession>A0A5K7YIB2</accession>
<dbReference type="CDD" id="cd08826">
    <property type="entry name" value="SPFH_eoslipins_u1"/>
    <property type="match status" value="1"/>
</dbReference>
<dbReference type="SUPFAM" id="SSF117892">
    <property type="entry name" value="Band 7/SPFH domain"/>
    <property type="match status" value="1"/>
</dbReference>
<dbReference type="KEGG" id="dalk:DSCA_00840"/>
<dbReference type="Proteomes" id="UP000427906">
    <property type="component" value="Chromosome"/>
</dbReference>
<organism evidence="4 5">
    <name type="scientific">Desulfosarcina alkanivorans</name>
    <dbReference type="NCBI Taxonomy" id="571177"/>
    <lineage>
        <taxon>Bacteria</taxon>
        <taxon>Pseudomonadati</taxon>
        <taxon>Thermodesulfobacteriota</taxon>
        <taxon>Desulfobacteria</taxon>
        <taxon>Desulfobacterales</taxon>
        <taxon>Desulfosarcinaceae</taxon>
        <taxon>Desulfosarcina</taxon>
    </lineage>
</organism>
<dbReference type="AlphaFoldDB" id="A0A5K7YIB2"/>
<evidence type="ECO:0000256" key="2">
    <source>
        <dbReference type="ARBA" id="ARBA00008164"/>
    </source>
</evidence>
<dbReference type="Gene3D" id="3.30.479.30">
    <property type="entry name" value="Band 7 domain"/>
    <property type="match status" value="1"/>
</dbReference>
<dbReference type="FunFam" id="3.30.479.30:FF:000004">
    <property type="entry name" value="Putative membrane protease family, stomatin"/>
    <property type="match status" value="1"/>
</dbReference>
<protein>
    <submittedName>
        <fullName evidence="4">Membrane protein</fullName>
    </submittedName>
</protein>
<dbReference type="GO" id="GO:0098552">
    <property type="term" value="C:side of membrane"/>
    <property type="evidence" value="ECO:0007669"/>
    <property type="project" value="UniProtKB-ARBA"/>
</dbReference>
<sequence length="252" mass="28367">MLPYIGAIVLVVLFLSAALRILNEYERGVIFRLGRVIQAKGPGLIILIPIVDKMVKVSMRLVAMDVDPQDVITRDNVSVKVNAVIYFRVIDPIKAIVEVEKYIYAISQLAQTTLRSVCGQAELDELLSAREKINAQLQEILDTHTDPWGIKVATVELKHIDLPQEMQRAMAKQAEAERERRAKVINAEGEFQAADRLAAAARIIDQYPTAIQLRYLQTMREMSAENNTTTVFPLPLDLFRPFIRLAEKGKGD</sequence>
<reference evidence="4 5" key="1">
    <citation type="submission" date="2019-11" db="EMBL/GenBank/DDBJ databases">
        <title>Comparative genomics of hydrocarbon-degrading Desulfosarcina strains.</title>
        <authorList>
            <person name="Watanabe M."/>
            <person name="Kojima H."/>
            <person name="Fukui M."/>
        </authorList>
    </citation>
    <scope>NUCLEOTIDE SEQUENCE [LARGE SCALE GENOMIC DNA]</scope>
    <source>
        <strain evidence="4 5">PL12</strain>
    </source>
</reference>
<dbReference type="GO" id="GO:0005886">
    <property type="term" value="C:plasma membrane"/>
    <property type="evidence" value="ECO:0007669"/>
    <property type="project" value="InterPro"/>
</dbReference>
<evidence type="ECO:0000256" key="1">
    <source>
        <dbReference type="ARBA" id="ARBA00004167"/>
    </source>
</evidence>
<dbReference type="OrthoDB" id="9809197at2"/>
<gene>
    <name evidence="4" type="ORF">DSCA_00840</name>
</gene>
<comment type="similarity">
    <text evidence="2">Belongs to the band 7/mec-2 family.</text>
</comment>
<dbReference type="InterPro" id="IPR001972">
    <property type="entry name" value="Stomatin_HflK_fam"/>
</dbReference>
<dbReference type="PANTHER" id="PTHR10264:SF19">
    <property type="entry name" value="AT06885P-RELATED"/>
    <property type="match status" value="1"/>
</dbReference>
<dbReference type="RefSeq" id="WP_155314574.1">
    <property type="nucleotide sequence ID" value="NZ_AP021874.1"/>
</dbReference>
<dbReference type="Gene3D" id="6.10.250.2090">
    <property type="match status" value="1"/>
</dbReference>
<dbReference type="InterPro" id="IPR043202">
    <property type="entry name" value="Band-7_stomatin-like"/>
</dbReference>